<comment type="caution">
    <text evidence="3">The sequence shown here is derived from an EMBL/GenBank/DDBJ whole genome shotgun (WGS) entry which is preliminary data.</text>
</comment>
<evidence type="ECO:0000313" key="4">
    <source>
        <dbReference type="Proteomes" id="UP001628179"/>
    </source>
</evidence>
<feature type="region of interest" description="Disordered" evidence="1">
    <location>
        <begin position="719"/>
        <end position="762"/>
    </location>
</feature>
<proteinExistence type="predicted"/>
<dbReference type="RefSeq" id="XP_070913595.1">
    <property type="nucleotide sequence ID" value="XM_071057494.1"/>
</dbReference>
<sequence>MDQDWCALMQSDSGAVLENDVRPSHHLAIDIGQQDVTAQQQYEARNLFITFPDIPCGQATITNPNHIHNFEDNAVTFDQVNTNRPPTNLGASSLAGNGYNGWQINNIPYNAVNLGTTTMSASHAPQVAQGHSGFEVDFFTSTVPAHLGAGLPAFAVSLSEVTWPLEIAVDARAKRNSRARTRDEDGDKDESRSRPIDWTKDRETLYHLYMVENMTAQEVADAMKLRGIQVEASTLRKRFNARDWPEFKKNKSTFQHRVKRKDRTRAAASLPNPRALRSTIIQTRKVREPRISPTPSRHAELLFPQESMLHAIERLILGSFDQKKRGVSPLLEAEHESGTWESLYSRCLGLAGMCKHNIGGKFYFLWNEFVKDLDAALCTSRGLALLVHFWRIAVCLWGELSFRVRVNHPSCFTFFFRIFLHNVRAHFRGKRPGLATIVDNLYQVLNSSPRDVKNTLGMGCIKTMGVIGSMTGLHHPFLLKMASVQYQYWKNGYNQDKQLQTRYKPLLGTVDFTRPTPDQIVVLTDYTLLQRHSKPETAPDMASILRNLTLERCQTAADQGVLTYNSAARALAFSTELLAVSQLDPVLVNGKPNVRERVRAFQDVSDAVDLLRRGDLECRVRAAELSRRLTIWYKTFISPNEANSGRYREQKKVTAMIMSQIDETRISVPEGRPLAVPPFRKRHKQQSDKKSPNNRLRRKIAEKGRIVVSMIKEEGNMNDIPNVNLEGGAHAPRIGKKEQVKGPAQTPSKKWPQGRQGFPYGT</sequence>
<dbReference type="GeneID" id="98172817"/>
<keyword evidence="4" id="KW-1185">Reference proteome</keyword>
<feature type="domain" description="Clr5" evidence="2">
    <location>
        <begin position="196"/>
        <end position="243"/>
    </location>
</feature>
<evidence type="ECO:0000256" key="1">
    <source>
        <dbReference type="SAM" id="MobiDB-lite"/>
    </source>
</evidence>
<evidence type="ECO:0000259" key="2">
    <source>
        <dbReference type="Pfam" id="PF14420"/>
    </source>
</evidence>
<gene>
    <name evidence="3" type="ORF">MFIFM68171_02072</name>
</gene>
<dbReference type="InterPro" id="IPR025676">
    <property type="entry name" value="Clr5_dom"/>
</dbReference>
<dbReference type="Pfam" id="PF14420">
    <property type="entry name" value="Clr5"/>
    <property type="match status" value="1"/>
</dbReference>
<evidence type="ECO:0000313" key="3">
    <source>
        <dbReference type="EMBL" id="GAB1311862.1"/>
    </source>
</evidence>
<name>A0ABQ0G287_9PEZI</name>
<organism evidence="3 4">
    <name type="scientific">Madurella fahalii</name>
    <dbReference type="NCBI Taxonomy" id="1157608"/>
    <lineage>
        <taxon>Eukaryota</taxon>
        <taxon>Fungi</taxon>
        <taxon>Dikarya</taxon>
        <taxon>Ascomycota</taxon>
        <taxon>Pezizomycotina</taxon>
        <taxon>Sordariomycetes</taxon>
        <taxon>Sordariomycetidae</taxon>
        <taxon>Sordariales</taxon>
        <taxon>Sordariales incertae sedis</taxon>
        <taxon>Madurella</taxon>
    </lineage>
</organism>
<feature type="compositionally biased region" description="Basic and acidic residues" evidence="1">
    <location>
        <begin position="180"/>
        <end position="196"/>
    </location>
</feature>
<dbReference type="EMBL" id="BAAFSV010000001">
    <property type="protein sequence ID" value="GAB1311862.1"/>
    <property type="molecule type" value="Genomic_DNA"/>
</dbReference>
<dbReference type="Proteomes" id="UP001628179">
    <property type="component" value="Unassembled WGS sequence"/>
</dbReference>
<accession>A0ABQ0G287</accession>
<feature type="region of interest" description="Disordered" evidence="1">
    <location>
        <begin position="668"/>
        <end position="701"/>
    </location>
</feature>
<protein>
    <recommendedName>
        <fullName evidence="2">Clr5 domain-containing protein</fullName>
    </recommendedName>
</protein>
<reference evidence="3 4" key="1">
    <citation type="submission" date="2024-09" db="EMBL/GenBank/DDBJ databases">
        <title>Itraconazole resistance in Madurella fahalii resulting from another homologue of gene encoding cytochrome P450 14-alpha sterol demethylase (CYP51).</title>
        <authorList>
            <person name="Yoshioka I."/>
            <person name="Fahal A.H."/>
            <person name="Kaneko S."/>
            <person name="Yaguchi T."/>
        </authorList>
    </citation>
    <scope>NUCLEOTIDE SEQUENCE [LARGE SCALE GENOMIC DNA]</scope>
    <source>
        <strain evidence="3 4">IFM 68171</strain>
    </source>
</reference>
<feature type="region of interest" description="Disordered" evidence="1">
    <location>
        <begin position="173"/>
        <end position="196"/>
    </location>
</feature>